<gene>
    <name evidence="1" type="ORF">FC770_09300</name>
</gene>
<evidence type="ECO:0008006" key="3">
    <source>
        <dbReference type="Google" id="ProtNLM"/>
    </source>
</evidence>
<reference evidence="1 2" key="1">
    <citation type="submission" date="2019-04" db="EMBL/GenBank/DDBJ databases">
        <authorList>
            <person name="Dong K."/>
        </authorList>
    </citation>
    <scope>NUCLEOTIDE SEQUENCE [LARGE SCALE GENOMIC DNA]</scope>
    <source>
        <strain evidence="2">dk3543</strain>
    </source>
</reference>
<evidence type="ECO:0000313" key="1">
    <source>
        <dbReference type="EMBL" id="TKI62556.1"/>
    </source>
</evidence>
<proteinExistence type="predicted"/>
<protein>
    <recommendedName>
        <fullName evidence="3">DUF559 domain-containing protein</fullName>
    </recommendedName>
</protein>
<evidence type="ECO:0000313" key="2">
    <source>
        <dbReference type="Proteomes" id="UP000307808"/>
    </source>
</evidence>
<sequence>MEGRLTRVTHGAYRRVDAIDPEHATLRAWLGVLPRGTAFTHVTGAMLLGLWLPPLPPEPLVVVQLPRGAHPVRRPGLKALRSTSAAHSRSVAGLPVAPVTDVLLSLCRDLDDLGALMAVDAALHLGLATSEGLAHASAPRRHGAPRLRRLLLNADLRTESPWETVLREFHRHVDAPVTPQYKVRRDDGGFVARGDLRVGESLVLHEYDGGVHRDVEQHRSDLRRDRRLEEAGWTRRGYTSSDLVHQPRALLSDVDRTLGRPHDPGRLVVWGATLRASTLTRAGRALIWPRLMK</sequence>
<dbReference type="Proteomes" id="UP000307808">
    <property type="component" value="Unassembled WGS sequence"/>
</dbReference>
<dbReference type="EMBL" id="SZPY01000002">
    <property type="protein sequence ID" value="TKI62556.1"/>
    <property type="molecule type" value="Genomic_DNA"/>
</dbReference>
<keyword evidence="2" id="KW-1185">Reference proteome</keyword>
<dbReference type="OrthoDB" id="3173471at2"/>
<dbReference type="RefSeq" id="WP_137065825.1">
    <property type="nucleotide sequence ID" value="NZ_CP040748.1"/>
</dbReference>
<comment type="caution">
    <text evidence="1">The sequence shown here is derived from an EMBL/GenBank/DDBJ whole genome shotgun (WGS) entry which is preliminary data.</text>
</comment>
<dbReference type="AlphaFoldDB" id="A0A4U2YMQ3"/>
<name>A0A4U2YMQ3_9ACTN</name>
<organism evidence="1 2">
    <name type="scientific">Nocardioides jishulii</name>
    <dbReference type="NCBI Taxonomy" id="2575440"/>
    <lineage>
        <taxon>Bacteria</taxon>
        <taxon>Bacillati</taxon>
        <taxon>Actinomycetota</taxon>
        <taxon>Actinomycetes</taxon>
        <taxon>Propionibacteriales</taxon>
        <taxon>Nocardioidaceae</taxon>
        <taxon>Nocardioides</taxon>
    </lineage>
</organism>
<accession>A0A4U2YMQ3</accession>